<dbReference type="GO" id="GO:0005737">
    <property type="term" value="C:cytoplasm"/>
    <property type="evidence" value="ECO:0007669"/>
    <property type="project" value="TreeGrafter"/>
</dbReference>
<dbReference type="InterPro" id="IPR050325">
    <property type="entry name" value="Prot/Nucl_acid_deglycase"/>
</dbReference>
<dbReference type="InterPro" id="IPR029062">
    <property type="entry name" value="Class_I_gatase-like"/>
</dbReference>
<dbReference type="AlphaFoldDB" id="A0A9D0ZGM6"/>
<sequence>MLYVFLADGFEETEALATVDVLRRAELDTATVGVGAKQVTGSHGITVLADLEEKDVHTDNMHAVVLPGGMPGTLNLENSSVVKESVTYCIQNGLHVCAICAAPSILGHMGFLQGKRATCFPGFEKELTGAQLSREPAVCDGKIITGKGAGAAIEFALLIVEKIAGRQKALEIRAALQCP</sequence>
<gene>
    <name evidence="2" type="ORF">IAD32_02135</name>
</gene>
<feature type="domain" description="DJ-1/PfpI" evidence="1">
    <location>
        <begin position="3"/>
        <end position="161"/>
    </location>
</feature>
<dbReference type="CDD" id="cd03135">
    <property type="entry name" value="GATase1_DJ-1"/>
    <property type="match status" value="1"/>
</dbReference>
<reference evidence="2" key="2">
    <citation type="journal article" date="2021" name="PeerJ">
        <title>Extensive microbial diversity within the chicken gut microbiome revealed by metagenomics and culture.</title>
        <authorList>
            <person name="Gilroy R."/>
            <person name="Ravi A."/>
            <person name="Getino M."/>
            <person name="Pursley I."/>
            <person name="Horton D.L."/>
            <person name="Alikhan N.F."/>
            <person name="Baker D."/>
            <person name="Gharbi K."/>
            <person name="Hall N."/>
            <person name="Watson M."/>
            <person name="Adriaenssens E.M."/>
            <person name="Foster-Nyarko E."/>
            <person name="Jarju S."/>
            <person name="Secka A."/>
            <person name="Antonio M."/>
            <person name="Oren A."/>
            <person name="Chaudhuri R.R."/>
            <person name="La Ragione R."/>
            <person name="Hildebrand F."/>
            <person name="Pallen M.J."/>
        </authorList>
    </citation>
    <scope>NUCLEOTIDE SEQUENCE</scope>
    <source>
        <strain evidence="2">ChiSjej1B19-3389</strain>
    </source>
</reference>
<evidence type="ECO:0000259" key="1">
    <source>
        <dbReference type="Pfam" id="PF01965"/>
    </source>
</evidence>
<proteinExistence type="predicted"/>
<organism evidence="2 3">
    <name type="scientific">Candidatus Scatavimonas merdigallinarum</name>
    <dbReference type="NCBI Taxonomy" id="2840914"/>
    <lineage>
        <taxon>Bacteria</taxon>
        <taxon>Bacillati</taxon>
        <taxon>Bacillota</taxon>
        <taxon>Clostridia</taxon>
        <taxon>Eubacteriales</taxon>
        <taxon>Oscillospiraceae</taxon>
        <taxon>Oscillospiraceae incertae sedis</taxon>
        <taxon>Candidatus Scatavimonas</taxon>
    </lineage>
</organism>
<dbReference type="SUPFAM" id="SSF52317">
    <property type="entry name" value="Class I glutamine amidotransferase-like"/>
    <property type="match status" value="1"/>
</dbReference>
<dbReference type="Gene3D" id="3.40.50.880">
    <property type="match status" value="1"/>
</dbReference>
<dbReference type="PANTHER" id="PTHR48094:SF12">
    <property type="entry name" value="PARKINSON DISEASE PROTEIN 7 HOMOLOG"/>
    <property type="match status" value="1"/>
</dbReference>
<dbReference type="NCBIfam" id="TIGR01383">
    <property type="entry name" value="not_thiJ"/>
    <property type="match status" value="1"/>
</dbReference>
<comment type="caution">
    <text evidence="2">The sequence shown here is derived from an EMBL/GenBank/DDBJ whole genome shotgun (WGS) entry which is preliminary data.</text>
</comment>
<name>A0A9D0ZGM6_9FIRM</name>
<dbReference type="EMBL" id="DVFW01000014">
    <property type="protein sequence ID" value="HIQ80068.1"/>
    <property type="molecule type" value="Genomic_DNA"/>
</dbReference>
<evidence type="ECO:0000313" key="2">
    <source>
        <dbReference type="EMBL" id="HIQ80068.1"/>
    </source>
</evidence>
<accession>A0A9D0ZGM6</accession>
<dbReference type="PANTHER" id="PTHR48094">
    <property type="entry name" value="PROTEIN/NUCLEIC ACID DEGLYCASE DJ-1-RELATED"/>
    <property type="match status" value="1"/>
</dbReference>
<protein>
    <submittedName>
        <fullName evidence="2">DJ-1/PfpI family protein</fullName>
    </submittedName>
</protein>
<evidence type="ECO:0000313" key="3">
    <source>
        <dbReference type="Proteomes" id="UP000886787"/>
    </source>
</evidence>
<dbReference type="InterPro" id="IPR006287">
    <property type="entry name" value="DJ-1"/>
</dbReference>
<dbReference type="InterPro" id="IPR002818">
    <property type="entry name" value="DJ-1/PfpI"/>
</dbReference>
<dbReference type="Pfam" id="PF01965">
    <property type="entry name" value="DJ-1_PfpI"/>
    <property type="match status" value="1"/>
</dbReference>
<dbReference type="Proteomes" id="UP000886787">
    <property type="component" value="Unassembled WGS sequence"/>
</dbReference>
<reference evidence="2" key="1">
    <citation type="submission" date="2020-10" db="EMBL/GenBank/DDBJ databases">
        <authorList>
            <person name="Gilroy R."/>
        </authorList>
    </citation>
    <scope>NUCLEOTIDE SEQUENCE</scope>
    <source>
        <strain evidence="2">ChiSjej1B19-3389</strain>
    </source>
</reference>